<comment type="caution">
    <text evidence="2">The sequence shown here is derived from an EMBL/GenBank/DDBJ whole genome shotgun (WGS) entry which is preliminary data.</text>
</comment>
<dbReference type="EMBL" id="MRZV01002232">
    <property type="protein sequence ID" value="PIK34259.1"/>
    <property type="molecule type" value="Genomic_DNA"/>
</dbReference>
<dbReference type="Proteomes" id="UP000230750">
    <property type="component" value="Unassembled WGS sequence"/>
</dbReference>
<protein>
    <recommendedName>
        <fullName evidence="1">EF-hand domain-containing protein</fullName>
    </recommendedName>
</protein>
<accession>A0A2G8JEY1</accession>
<name>A0A2G8JEY1_STIJA</name>
<evidence type="ECO:0000259" key="1">
    <source>
        <dbReference type="PROSITE" id="PS50222"/>
    </source>
</evidence>
<dbReference type="PROSITE" id="PS50222">
    <property type="entry name" value="EF_HAND_2"/>
    <property type="match status" value="1"/>
</dbReference>
<evidence type="ECO:0000313" key="2">
    <source>
        <dbReference type="EMBL" id="PIK34259.1"/>
    </source>
</evidence>
<dbReference type="AlphaFoldDB" id="A0A2G8JEY1"/>
<sequence>MSRKQSIMDGDERDVFRTISLLFPDRVSDDYINSLLKAWDVIDPEGKGQLTVDEVLALDTATLVEHALQSDLADPSNTLEFEYSYIDARDI</sequence>
<gene>
    <name evidence="2" type="ORF">BSL78_28913</name>
</gene>
<organism evidence="2 3">
    <name type="scientific">Stichopus japonicus</name>
    <name type="common">Sea cucumber</name>
    <dbReference type="NCBI Taxonomy" id="307972"/>
    <lineage>
        <taxon>Eukaryota</taxon>
        <taxon>Metazoa</taxon>
        <taxon>Echinodermata</taxon>
        <taxon>Eleutherozoa</taxon>
        <taxon>Echinozoa</taxon>
        <taxon>Holothuroidea</taxon>
        <taxon>Aspidochirotacea</taxon>
        <taxon>Aspidochirotida</taxon>
        <taxon>Stichopodidae</taxon>
        <taxon>Apostichopus</taxon>
    </lineage>
</organism>
<dbReference type="InterPro" id="IPR002048">
    <property type="entry name" value="EF_hand_dom"/>
</dbReference>
<dbReference type="GO" id="GO:0005509">
    <property type="term" value="F:calcium ion binding"/>
    <property type="evidence" value="ECO:0007669"/>
    <property type="project" value="InterPro"/>
</dbReference>
<feature type="non-terminal residue" evidence="2">
    <location>
        <position position="91"/>
    </location>
</feature>
<evidence type="ECO:0000313" key="3">
    <source>
        <dbReference type="Proteomes" id="UP000230750"/>
    </source>
</evidence>
<keyword evidence="3" id="KW-1185">Reference proteome</keyword>
<proteinExistence type="predicted"/>
<reference evidence="2 3" key="1">
    <citation type="journal article" date="2017" name="PLoS Biol.">
        <title>The sea cucumber genome provides insights into morphological evolution and visceral regeneration.</title>
        <authorList>
            <person name="Zhang X."/>
            <person name="Sun L."/>
            <person name="Yuan J."/>
            <person name="Sun Y."/>
            <person name="Gao Y."/>
            <person name="Zhang L."/>
            <person name="Li S."/>
            <person name="Dai H."/>
            <person name="Hamel J.F."/>
            <person name="Liu C."/>
            <person name="Yu Y."/>
            <person name="Liu S."/>
            <person name="Lin W."/>
            <person name="Guo K."/>
            <person name="Jin S."/>
            <person name="Xu P."/>
            <person name="Storey K.B."/>
            <person name="Huan P."/>
            <person name="Zhang T."/>
            <person name="Zhou Y."/>
            <person name="Zhang J."/>
            <person name="Lin C."/>
            <person name="Li X."/>
            <person name="Xing L."/>
            <person name="Huo D."/>
            <person name="Sun M."/>
            <person name="Wang L."/>
            <person name="Mercier A."/>
            <person name="Li F."/>
            <person name="Yang H."/>
            <person name="Xiang J."/>
        </authorList>
    </citation>
    <scope>NUCLEOTIDE SEQUENCE [LARGE SCALE GENOMIC DNA]</scope>
    <source>
        <strain evidence="2">Shaxun</strain>
        <tissue evidence="2">Muscle</tissue>
    </source>
</reference>
<feature type="domain" description="EF-hand" evidence="1">
    <location>
        <begin position="30"/>
        <end position="65"/>
    </location>
</feature>